<dbReference type="AlphaFoldDB" id="A0A834XCA9"/>
<dbReference type="Proteomes" id="UP000634136">
    <property type="component" value="Unassembled WGS sequence"/>
</dbReference>
<dbReference type="EMBL" id="JAAIUW010000002">
    <property type="protein sequence ID" value="KAF7842394.1"/>
    <property type="molecule type" value="Genomic_DNA"/>
</dbReference>
<evidence type="ECO:0000313" key="2">
    <source>
        <dbReference type="Proteomes" id="UP000634136"/>
    </source>
</evidence>
<keyword evidence="2" id="KW-1185">Reference proteome</keyword>
<organism evidence="1 2">
    <name type="scientific">Senna tora</name>
    <dbReference type="NCBI Taxonomy" id="362788"/>
    <lineage>
        <taxon>Eukaryota</taxon>
        <taxon>Viridiplantae</taxon>
        <taxon>Streptophyta</taxon>
        <taxon>Embryophyta</taxon>
        <taxon>Tracheophyta</taxon>
        <taxon>Spermatophyta</taxon>
        <taxon>Magnoliopsida</taxon>
        <taxon>eudicotyledons</taxon>
        <taxon>Gunneridae</taxon>
        <taxon>Pentapetalae</taxon>
        <taxon>rosids</taxon>
        <taxon>fabids</taxon>
        <taxon>Fabales</taxon>
        <taxon>Fabaceae</taxon>
        <taxon>Caesalpinioideae</taxon>
        <taxon>Cassia clade</taxon>
        <taxon>Senna</taxon>
    </lineage>
</organism>
<proteinExistence type="predicted"/>
<reference evidence="1" key="1">
    <citation type="submission" date="2020-09" db="EMBL/GenBank/DDBJ databases">
        <title>Genome-Enabled Discovery of Anthraquinone Biosynthesis in Senna tora.</title>
        <authorList>
            <person name="Kang S.-H."/>
            <person name="Pandey R.P."/>
            <person name="Lee C.-M."/>
            <person name="Sim J.-S."/>
            <person name="Jeong J.-T."/>
            <person name="Choi B.-S."/>
            <person name="Jung M."/>
            <person name="Ginzburg D."/>
            <person name="Zhao K."/>
            <person name="Won S.Y."/>
            <person name="Oh T.-J."/>
            <person name="Yu Y."/>
            <person name="Kim N.-H."/>
            <person name="Lee O.R."/>
            <person name="Lee T.-H."/>
            <person name="Bashyal P."/>
            <person name="Kim T.-S."/>
            <person name="Lee W.-H."/>
            <person name="Kawkins C."/>
            <person name="Kim C.-K."/>
            <person name="Kim J.S."/>
            <person name="Ahn B.O."/>
            <person name="Rhee S.Y."/>
            <person name="Sohng J.K."/>
        </authorList>
    </citation>
    <scope>NUCLEOTIDE SEQUENCE</scope>
    <source>
        <tissue evidence="1">Leaf</tissue>
    </source>
</reference>
<accession>A0A834XCA9</accession>
<protein>
    <submittedName>
        <fullName evidence="1">Uncharacterized protein</fullName>
    </submittedName>
</protein>
<evidence type="ECO:0000313" key="1">
    <source>
        <dbReference type="EMBL" id="KAF7842394.1"/>
    </source>
</evidence>
<comment type="caution">
    <text evidence="1">The sequence shown here is derived from an EMBL/GenBank/DDBJ whole genome shotgun (WGS) entry which is preliminary data.</text>
</comment>
<sequence>MESCNVSPIRRPTVNWGCKISQLFCDLHRSVSRLVK</sequence>
<gene>
    <name evidence="1" type="ORF">G2W53_004692</name>
</gene>
<name>A0A834XCA9_9FABA</name>